<accession>A0A9N9QAA1</accession>
<protein>
    <submittedName>
        <fullName evidence="2">Uncharacterized protein</fullName>
    </submittedName>
</protein>
<feature type="region of interest" description="Disordered" evidence="1">
    <location>
        <begin position="390"/>
        <end position="442"/>
    </location>
</feature>
<proteinExistence type="predicted"/>
<dbReference type="OrthoDB" id="6689556at2759"/>
<evidence type="ECO:0000313" key="2">
    <source>
        <dbReference type="EMBL" id="CAG9762103.1"/>
    </source>
</evidence>
<name>A0A9N9QAA1_9CUCU</name>
<dbReference type="AlphaFoldDB" id="A0A9N9QAA1"/>
<dbReference type="EMBL" id="OU892287">
    <property type="protein sequence ID" value="CAG9762103.1"/>
    <property type="molecule type" value="Genomic_DNA"/>
</dbReference>
<feature type="region of interest" description="Disordered" evidence="1">
    <location>
        <begin position="497"/>
        <end position="519"/>
    </location>
</feature>
<sequence length="586" mass="68274">MPLKTRYNPVYGNEYYLADTRSIPDYRIHRSYNFYDFWPYVIKMTLRNRPFRRWLTSPTYTMLETRWDPIQGYDYTYWPDSKYFKNYRFSPPINFDDPWSYRSRVWFPYYWSTRRLFQHYIDYKPSDVSIRDVRIFDTETSLIRAQTSALLKRVHDPVPRAQRFIWPTVRHYSDYELSPSYYSSTNSVQRVLTSSPLSKSSYTTYYTAPERKYIASAALSLSPARPTRKFGSKRATEDDVKQDEEMQKLREARAARLAFINEEEKLERHSASREVDVAVKAKKEKEDAARLAEERALAEEQARQQALTKEAARKAELARQEELAAQAAAQRAADLAELARKEEAKKQAEIDKKKKEDAEEKARLEEQKRLEEAKAEEALQAQLRLEEIARKAEEEREDELARQAEELAELARQEAELAEQAKHEAEEEEQRRQEAELEDLRRQEAELAELERQEQELAEVARQEAEIAEAAKLEADAQQAELEELERAQAELDALEEAMESDLGPAPAQEPEAEVVDEAELARQAELEALRREEEELEELEKAQAELDALEEEAKAMASDFGPPVDHNDDEEDDEAIAEGAQSDED</sequence>
<evidence type="ECO:0000256" key="1">
    <source>
        <dbReference type="SAM" id="MobiDB-lite"/>
    </source>
</evidence>
<organism evidence="2 3">
    <name type="scientific">Ceutorhynchus assimilis</name>
    <name type="common">cabbage seed weevil</name>
    <dbReference type="NCBI Taxonomy" id="467358"/>
    <lineage>
        <taxon>Eukaryota</taxon>
        <taxon>Metazoa</taxon>
        <taxon>Ecdysozoa</taxon>
        <taxon>Arthropoda</taxon>
        <taxon>Hexapoda</taxon>
        <taxon>Insecta</taxon>
        <taxon>Pterygota</taxon>
        <taxon>Neoptera</taxon>
        <taxon>Endopterygota</taxon>
        <taxon>Coleoptera</taxon>
        <taxon>Polyphaga</taxon>
        <taxon>Cucujiformia</taxon>
        <taxon>Curculionidae</taxon>
        <taxon>Ceutorhynchinae</taxon>
        <taxon>Ceutorhynchus</taxon>
    </lineage>
</organism>
<gene>
    <name evidence="2" type="ORF">CEUTPL_LOCUS2788</name>
</gene>
<feature type="compositionally biased region" description="Acidic residues" evidence="1">
    <location>
        <begin position="568"/>
        <end position="586"/>
    </location>
</feature>
<dbReference type="Proteomes" id="UP001152799">
    <property type="component" value="Chromosome 11"/>
</dbReference>
<keyword evidence="3" id="KW-1185">Reference proteome</keyword>
<feature type="region of interest" description="Disordered" evidence="1">
    <location>
        <begin position="548"/>
        <end position="586"/>
    </location>
</feature>
<reference evidence="2" key="1">
    <citation type="submission" date="2022-01" db="EMBL/GenBank/DDBJ databases">
        <authorList>
            <person name="King R."/>
        </authorList>
    </citation>
    <scope>NUCLEOTIDE SEQUENCE</scope>
</reference>
<evidence type="ECO:0000313" key="3">
    <source>
        <dbReference type="Proteomes" id="UP001152799"/>
    </source>
</evidence>
<feature type="region of interest" description="Disordered" evidence="1">
    <location>
        <begin position="340"/>
        <end position="369"/>
    </location>
</feature>